<dbReference type="OrthoDB" id="9990337at2"/>
<accession>A0A1H3FA96</accession>
<sequence length="148" mass="17323">MSIQSYNKKSAFSTKKTKFDDVSFDFQSSDVNSSHSGVIEDIETKESKEAKSEKELTIKNQEANSQSNNKGVLKKSEYDRWDFVFNHSINNYDDVMAIFTMIENIKSVKEKIEIKKKIKLLVHDEENERKITFTISDDKNKNYLFREC</sequence>
<feature type="region of interest" description="Disordered" evidence="1">
    <location>
        <begin position="30"/>
        <end position="71"/>
    </location>
</feature>
<evidence type="ECO:0000313" key="2">
    <source>
        <dbReference type="EMBL" id="SDX87891.1"/>
    </source>
</evidence>
<reference evidence="2 3" key="1">
    <citation type="submission" date="2016-10" db="EMBL/GenBank/DDBJ databases">
        <authorList>
            <person name="de Groot N.N."/>
        </authorList>
    </citation>
    <scope>NUCLEOTIDE SEQUENCE [LARGE SCALE GENOMIC DNA]</scope>
    <source>
        <strain evidence="2 3">DSM 14045</strain>
    </source>
</reference>
<protein>
    <submittedName>
        <fullName evidence="2">Uncharacterized protein</fullName>
    </submittedName>
</protein>
<organism evidence="2 3">
    <name type="scientific">Lachnobacterium bovis DSM 14045</name>
    <dbReference type="NCBI Taxonomy" id="1122142"/>
    <lineage>
        <taxon>Bacteria</taxon>
        <taxon>Bacillati</taxon>
        <taxon>Bacillota</taxon>
        <taxon>Clostridia</taxon>
        <taxon>Lachnospirales</taxon>
        <taxon>Lachnospiraceae</taxon>
        <taxon>Lachnobacterium</taxon>
    </lineage>
</organism>
<keyword evidence="3" id="KW-1185">Reference proteome</keyword>
<gene>
    <name evidence="2" type="ORF">SAMN02910414_00217</name>
</gene>
<dbReference type="EMBL" id="FNPG01000004">
    <property type="protein sequence ID" value="SDX87891.1"/>
    <property type="molecule type" value="Genomic_DNA"/>
</dbReference>
<dbReference type="Proteomes" id="UP000183918">
    <property type="component" value="Unassembled WGS sequence"/>
</dbReference>
<evidence type="ECO:0000256" key="1">
    <source>
        <dbReference type="SAM" id="MobiDB-lite"/>
    </source>
</evidence>
<proteinExistence type="predicted"/>
<evidence type="ECO:0000313" key="3">
    <source>
        <dbReference type="Proteomes" id="UP000183918"/>
    </source>
</evidence>
<feature type="compositionally biased region" description="Polar residues" evidence="1">
    <location>
        <begin position="58"/>
        <end position="70"/>
    </location>
</feature>
<name>A0A1H3FA96_9FIRM</name>
<feature type="compositionally biased region" description="Basic and acidic residues" evidence="1">
    <location>
        <begin position="42"/>
        <end position="57"/>
    </location>
</feature>
<dbReference type="AlphaFoldDB" id="A0A1H3FA96"/>
<dbReference type="RefSeq" id="WP_074715265.1">
    <property type="nucleotide sequence ID" value="NZ_FNPG01000004.1"/>
</dbReference>